<evidence type="ECO:0000313" key="8">
    <source>
        <dbReference type="Proteomes" id="UP000774750"/>
    </source>
</evidence>
<dbReference type="EMBL" id="JACJKY010000031">
    <property type="protein sequence ID" value="MBM6921890.1"/>
    <property type="molecule type" value="Genomic_DNA"/>
</dbReference>
<feature type="transmembrane region" description="Helical" evidence="6">
    <location>
        <begin position="82"/>
        <end position="99"/>
    </location>
</feature>
<accession>A0A938X8J3</accession>
<name>A0A938X8J3_9FIRM</name>
<dbReference type="InterPro" id="IPR024671">
    <property type="entry name" value="Atg22-like"/>
</dbReference>
<comment type="subcellular location">
    <subcellularLocation>
        <location evidence="1">Endomembrane system</location>
        <topology evidence="1">Multi-pass membrane protein</topology>
    </subcellularLocation>
</comment>
<feature type="transmembrane region" description="Helical" evidence="6">
    <location>
        <begin position="145"/>
        <end position="165"/>
    </location>
</feature>
<evidence type="ECO:0000256" key="3">
    <source>
        <dbReference type="ARBA" id="ARBA00022692"/>
    </source>
</evidence>
<dbReference type="InterPro" id="IPR036259">
    <property type="entry name" value="MFS_trans_sf"/>
</dbReference>
<feature type="transmembrane region" description="Helical" evidence="6">
    <location>
        <begin position="53"/>
        <end position="70"/>
    </location>
</feature>
<feature type="transmembrane region" description="Helical" evidence="6">
    <location>
        <begin position="386"/>
        <end position="402"/>
    </location>
</feature>
<reference evidence="7" key="1">
    <citation type="submission" date="2020-08" db="EMBL/GenBank/DDBJ databases">
        <authorList>
            <person name="Cejkova D."/>
            <person name="Kubasova T."/>
            <person name="Jahodarova E."/>
            <person name="Rychlik I."/>
        </authorList>
    </citation>
    <scope>NUCLEOTIDE SEQUENCE</scope>
    <source>
        <strain evidence="7">An559</strain>
    </source>
</reference>
<keyword evidence="8" id="KW-1185">Reference proteome</keyword>
<evidence type="ECO:0000256" key="5">
    <source>
        <dbReference type="ARBA" id="ARBA00023136"/>
    </source>
</evidence>
<dbReference type="InterPro" id="IPR050495">
    <property type="entry name" value="ATG22/LtaA_families"/>
</dbReference>
<keyword evidence="4 6" id="KW-1133">Transmembrane helix</keyword>
<keyword evidence="2" id="KW-0813">Transport</keyword>
<evidence type="ECO:0000256" key="1">
    <source>
        <dbReference type="ARBA" id="ARBA00004127"/>
    </source>
</evidence>
<gene>
    <name evidence="7" type="ORF">H6A12_12155</name>
</gene>
<dbReference type="Proteomes" id="UP000774750">
    <property type="component" value="Unassembled WGS sequence"/>
</dbReference>
<dbReference type="PANTHER" id="PTHR23519:SF1">
    <property type="entry name" value="AUTOPHAGY-RELATED PROTEIN 22"/>
    <property type="match status" value="1"/>
</dbReference>
<keyword evidence="3 6" id="KW-0812">Transmembrane</keyword>
<sequence>MKKITPLEKRWILYDVGNSAFVLLVSSILPIYFKNIAESAGVSAANSTAYWSYATSICTVILMVLGPIFGTLADTSGFKKPIFTMFMMLGVLGCAALGLPLHWLLFLAVFVIAKTGFSGSLIFYDSMLPDITTDDRVDSISSHGYAWGYIGSCIPFIGCLVMILTAEQTGIGTMTATMLSLVITAAWWILCTLPLLRSYHQVHSVVRPKQPVRESFRRIGAFFKDIRSQKKTMFFLLAFFFYIDGVYTIIDMATVYGKDVGIDDTQLLLALLLTQIVAFPFAILFGKISKRFSCEKLIGFCILGYLFIGLFALQLDKAWEFWFLAVCVAVFQGAIQALSRSYFSKIIPKEKSSEYFGFFDIFGKGASFFGIAMIGISTQLTGNSKLGIGLLCVMFVAGFFLFKQSAKQPIGK</sequence>
<feature type="transmembrane region" description="Helical" evidence="6">
    <location>
        <begin position="321"/>
        <end position="343"/>
    </location>
</feature>
<feature type="transmembrane region" description="Helical" evidence="6">
    <location>
        <begin position="355"/>
        <end position="380"/>
    </location>
</feature>
<dbReference type="PANTHER" id="PTHR23519">
    <property type="entry name" value="AUTOPHAGY-RELATED PROTEIN 22"/>
    <property type="match status" value="1"/>
</dbReference>
<comment type="caution">
    <text evidence="7">The sequence shown here is derived from an EMBL/GenBank/DDBJ whole genome shotgun (WGS) entry which is preliminary data.</text>
</comment>
<organism evidence="7 8">
    <name type="scientific">Merdimmobilis hominis</name>
    <dbReference type="NCBI Taxonomy" id="2897707"/>
    <lineage>
        <taxon>Bacteria</taxon>
        <taxon>Bacillati</taxon>
        <taxon>Bacillota</taxon>
        <taxon>Clostridia</taxon>
        <taxon>Eubacteriales</taxon>
        <taxon>Oscillospiraceae</taxon>
        <taxon>Merdimmobilis</taxon>
    </lineage>
</organism>
<feature type="transmembrane region" description="Helical" evidence="6">
    <location>
        <begin position="234"/>
        <end position="255"/>
    </location>
</feature>
<keyword evidence="5 6" id="KW-0472">Membrane</keyword>
<reference evidence="7" key="2">
    <citation type="journal article" date="2021" name="Sci. Rep.">
        <title>The distribution of antibiotic resistance genes in chicken gut microbiota commensals.</title>
        <authorList>
            <person name="Juricova H."/>
            <person name="Matiasovicova J."/>
            <person name="Kubasova T."/>
            <person name="Cejkova D."/>
            <person name="Rychlik I."/>
        </authorList>
    </citation>
    <scope>NUCLEOTIDE SEQUENCE</scope>
    <source>
        <strain evidence="7">An559</strain>
    </source>
</reference>
<protein>
    <submittedName>
        <fullName evidence="7">MFS transporter</fullName>
    </submittedName>
</protein>
<dbReference type="SUPFAM" id="SSF103473">
    <property type="entry name" value="MFS general substrate transporter"/>
    <property type="match status" value="1"/>
</dbReference>
<dbReference type="Pfam" id="PF11700">
    <property type="entry name" value="ATG22"/>
    <property type="match status" value="1"/>
</dbReference>
<evidence type="ECO:0000256" key="6">
    <source>
        <dbReference type="SAM" id="Phobius"/>
    </source>
</evidence>
<feature type="transmembrane region" description="Helical" evidence="6">
    <location>
        <begin position="267"/>
        <end position="285"/>
    </location>
</feature>
<feature type="transmembrane region" description="Helical" evidence="6">
    <location>
        <begin position="12"/>
        <end position="33"/>
    </location>
</feature>
<dbReference type="Gene3D" id="1.20.1250.20">
    <property type="entry name" value="MFS general substrate transporter like domains"/>
    <property type="match status" value="1"/>
</dbReference>
<feature type="transmembrane region" description="Helical" evidence="6">
    <location>
        <begin position="297"/>
        <end position="315"/>
    </location>
</feature>
<evidence type="ECO:0000313" key="7">
    <source>
        <dbReference type="EMBL" id="MBM6921890.1"/>
    </source>
</evidence>
<dbReference type="RefSeq" id="WP_204448244.1">
    <property type="nucleotide sequence ID" value="NZ_JACJKY010000031.1"/>
</dbReference>
<evidence type="ECO:0000256" key="4">
    <source>
        <dbReference type="ARBA" id="ARBA00022989"/>
    </source>
</evidence>
<feature type="transmembrane region" description="Helical" evidence="6">
    <location>
        <begin position="171"/>
        <end position="190"/>
    </location>
</feature>
<evidence type="ECO:0000256" key="2">
    <source>
        <dbReference type="ARBA" id="ARBA00022448"/>
    </source>
</evidence>
<proteinExistence type="predicted"/>
<dbReference type="AlphaFoldDB" id="A0A938X8J3"/>
<feature type="transmembrane region" description="Helical" evidence="6">
    <location>
        <begin position="105"/>
        <end position="124"/>
    </location>
</feature>
<dbReference type="GO" id="GO:0012505">
    <property type="term" value="C:endomembrane system"/>
    <property type="evidence" value="ECO:0007669"/>
    <property type="project" value="UniProtKB-SubCell"/>
</dbReference>